<comment type="caution">
    <text evidence="3">The sequence shown here is derived from an EMBL/GenBank/DDBJ whole genome shotgun (WGS) entry which is preliminary data.</text>
</comment>
<protein>
    <recommendedName>
        <fullName evidence="5">DUF3322 and DUF2220 domain-containing protein</fullName>
    </recommendedName>
</protein>
<reference evidence="3 4" key="1">
    <citation type="submission" date="2018-11" db="EMBL/GenBank/DDBJ databases">
        <title>YIM 102482-1 draft genome.</title>
        <authorList>
            <person name="Li G."/>
            <person name="Jiang Y."/>
        </authorList>
    </citation>
    <scope>NUCLEOTIDE SEQUENCE [LARGE SCALE GENOMIC DNA]</scope>
    <source>
        <strain evidence="3 4">YIM 102482-1</strain>
    </source>
</reference>
<dbReference type="AlphaFoldDB" id="A0A3P3VZP9"/>
<feature type="domain" description="DUF3322" evidence="2">
    <location>
        <begin position="34"/>
        <end position="191"/>
    </location>
</feature>
<proteinExistence type="predicted"/>
<dbReference type="Pfam" id="PF11795">
    <property type="entry name" value="DUF3322"/>
    <property type="match status" value="1"/>
</dbReference>
<keyword evidence="4" id="KW-1185">Reference proteome</keyword>
<name>A0A3P3VZP9_9MICO</name>
<accession>A0A3P3VZP9</accession>
<organism evidence="3 4">
    <name type="scientific">Gulosibacter macacae</name>
    <dbReference type="NCBI Taxonomy" id="2488791"/>
    <lineage>
        <taxon>Bacteria</taxon>
        <taxon>Bacillati</taxon>
        <taxon>Actinomycetota</taxon>
        <taxon>Actinomycetes</taxon>
        <taxon>Micrococcales</taxon>
        <taxon>Microbacteriaceae</taxon>
        <taxon>Gulosibacter</taxon>
    </lineage>
</organism>
<dbReference type="Pfam" id="PF09983">
    <property type="entry name" value="JetD_C"/>
    <property type="match status" value="1"/>
</dbReference>
<evidence type="ECO:0000259" key="2">
    <source>
        <dbReference type="Pfam" id="PF11795"/>
    </source>
</evidence>
<dbReference type="Proteomes" id="UP000274391">
    <property type="component" value="Unassembled WGS sequence"/>
</dbReference>
<sequence length="384" mass="42155">MMSVNDARATASARLERNLGSWAVDPTNASLPAFAAALHPPTQSQALADVRATEAWVREWAAFSLDGAVLEWQPRKWSALGSQQVPVRITITEVATVAKFVGGSLQRRWSELRDRAQLIRDELGDSAALTPVLRRNARTFEGYSPERFTQFLAAVQWLVEHPVDGLRPRQIPVRGVDSKWFRDHRSVASELCLAVTGRAGLGIIDSDPLIRVRVLDSALAPGGVAEFAAPVEQLAALPLTPAAVFVFENLESVLAMPQWPGAVAVHGSGYAVDVLTQIPWVLERPVIYWGDLDANGFAILHRLRKSHAAVTSALMDASTLLMHRDLWVVETKPPRGRLDTLTPVEAEALAVLRDEGDARLEQERIPWAYSLAALQRVWAEVTGN</sequence>
<dbReference type="InterPro" id="IPR024537">
    <property type="entry name" value="DUF3322"/>
</dbReference>
<dbReference type="PIRSF" id="PIRSF028408">
    <property type="entry name" value="UCP028408"/>
    <property type="match status" value="1"/>
</dbReference>
<gene>
    <name evidence="3" type="ORF">EG850_04455</name>
</gene>
<dbReference type="InterPro" id="IPR024534">
    <property type="entry name" value="JetD_C"/>
</dbReference>
<evidence type="ECO:0000259" key="1">
    <source>
        <dbReference type="Pfam" id="PF09983"/>
    </source>
</evidence>
<feature type="domain" description="Wadjet protein JetD C-terminal" evidence="1">
    <location>
        <begin position="202"/>
        <end position="370"/>
    </location>
</feature>
<dbReference type="OrthoDB" id="322908at2"/>
<evidence type="ECO:0000313" key="3">
    <source>
        <dbReference type="EMBL" id="RRJ87558.1"/>
    </source>
</evidence>
<evidence type="ECO:0008006" key="5">
    <source>
        <dbReference type="Google" id="ProtNLM"/>
    </source>
</evidence>
<dbReference type="EMBL" id="RQVS01000004">
    <property type="protein sequence ID" value="RRJ87558.1"/>
    <property type="molecule type" value="Genomic_DNA"/>
</dbReference>
<evidence type="ECO:0000313" key="4">
    <source>
        <dbReference type="Proteomes" id="UP000274391"/>
    </source>
</evidence>
<dbReference type="InterPro" id="IPR014544">
    <property type="entry name" value="UCP028408"/>
</dbReference>